<sequence length="137" mass="15526">MTSVPQRSIYASAIRGLERQKPDIFDLVERHQSLRNTRARGLISQEKTLAYTGLALVEQNYLKAAPAANTDQKSKIQDFGTPVYSKLVRITRASLHLILFSLARGELKVTSTRLNRRHFSRRGKVNSFTIECHIPCS</sequence>
<protein>
    <submittedName>
        <fullName evidence="1">Uncharacterized protein</fullName>
    </submittedName>
</protein>
<evidence type="ECO:0000313" key="1">
    <source>
        <dbReference type="EMBL" id="KAL3398635.1"/>
    </source>
</evidence>
<proteinExistence type="predicted"/>
<dbReference type="EMBL" id="JBJJXI010000059">
    <property type="protein sequence ID" value="KAL3398635.1"/>
    <property type="molecule type" value="Genomic_DNA"/>
</dbReference>
<comment type="caution">
    <text evidence="1">The sequence shown here is derived from an EMBL/GenBank/DDBJ whole genome shotgun (WGS) entry which is preliminary data.</text>
</comment>
<organism evidence="1 2">
    <name type="scientific">Trichogramma kaykai</name>
    <dbReference type="NCBI Taxonomy" id="54128"/>
    <lineage>
        <taxon>Eukaryota</taxon>
        <taxon>Metazoa</taxon>
        <taxon>Ecdysozoa</taxon>
        <taxon>Arthropoda</taxon>
        <taxon>Hexapoda</taxon>
        <taxon>Insecta</taxon>
        <taxon>Pterygota</taxon>
        <taxon>Neoptera</taxon>
        <taxon>Endopterygota</taxon>
        <taxon>Hymenoptera</taxon>
        <taxon>Apocrita</taxon>
        <taxon>Proctotrupomorpha</taxon>
        <taxon>Chalcidoidea</taxon>
        <taxon>Trichogrammatidae</taxon>
        <taxon>Trichogramma</taxon>
    </lineage>
</organism>
<evidence type="ECO:0000313" key="2">
    <source>
        <dbReference type="Proteomes" id="UP001627154"/>
    </source>
</evidence>
<dbReference type="Proteomes" id="UP001627154">
    <property type="component" value="Unassembled WGS sequence"/>
</dbReference>
<reference evidence="1 2" key="1">
    <citation type="journal article" date="2024" name="bioRxiv">
        <title>A reference genome for Trichogramma kaykai: A tiny desert-dwelling parasitoid wasp with competing sex-ratio distorters.</title>
        <authorList>
            <person name="Culotta J."/>
            <person name="Lindsey A.R."/>
        </authorList>
    </citation>
    <scope>NUCLEOTIDE SEQUENCE [LARGE SCALE GENOMIC DNA]</scope>
    <source>
        <strain evidence="1 2">KSX58</strain>
    </source>
</reference>
<dbReference type="AlphaFoldDB" id="A0ABD2X0B8"/>
<accession>A0ABD2X0B8</accession>
<keyword evidence="2" id="KW-1185">Reference proteome</keyword>
<gene>
    <name evidence="1" type="ORF">TKK_007770</name>
</gene>
<name>A0ABD2X0B8_9HYME</name>